<dbReference type="PROSITE" id="PS51371">
    <property type="entry name" value="CBS"/>
    <property type="match status" value="2"/>
</dbReference>
<gene>
    <name evidence="3" type="ORF">S12H4_57531</name>
</gene>
<dbReference type="PANTHER" id="PTHR43080:SF2">
    <property type="entry name" value="CBS DOMAIN-CONTAINING PROTEIN"/>
    <property type="match status" value="1"/>
</dbReference>
<dbReference type="InterPro" id="IPR051257">
    <property type="entry name" value="Diverse_CBS-Domain"/>
</dbReference>
<name>X1V1D9_9ZZZZ</name>
<feature type="domain" description="CBS" evidence="2">
    <location>
        <begin position="91"/>
        <end position="150"/>
    </location>
</feature>
<organism evidence="3">
    <name type="scientific">marine sediment metagenome</name>
    <dbReference type="NCBI Taxonomy" id="412755"/>
    <lineage>
        <taxon>unclassified sequences</taxon>
        <taxon>metagenomes</taxon>
        <taxon>ecological metagenomes</taxon>
    </lineage>
</organism>
<sequence>FLIYIRIYKFETSHYIMNNILVTNVMTRDPIVIKPETNLLECAKKMVRKKVGSLLLTNQKRLVGFISEKDILWALIKKSKEDLSKIKAIDISPKKIATIKPTATIQEAIEKMKKVKFERLPVIHDKKLVGMVTAKDILNFHPELYPELEEFAKIV</sequence>
<keyword evidence="1" id="KW-0129">CBS domain</keyword>
<dbReference type="InterPro" id="IPR000644">
    <property type="entry name" value="CBS_dom"/>
</dbReference>
<dbReference type="Pfam" id="PF00571">
    <property type="entry name" value="CBS"/>
    <property type="match status" value="2"/>
</dbReference>
<feature type="domain" description="CBS" evidence="2">
    <location>
        <begin position="26"/>
        <end position="83"/>
    </location>
</feature>
<dbReference type="InterPro" id="IPR046342">
    <property type="entry name" value="CBS_dom_sf"/>
</dbReference>
<dbReference type="EMBL" id="BARW01037226">
    <property type="protein sequence ID" value="GAJ23499.1"/>
    <property type="molecule type" value="Genomic_DNA"/>
</dbReference>
<dbReference type="Gene3D" id="3.10.580.10">
    <property type="entry name" value="CBS-domain"/>
    <property type="match status" value="1"/>
</dbReference>
<protein>
    <recommendedName>
        <fullName evidence="2">CBS domain-containing protein</fullName>
    </recommendedName>
</protein>
<dbReference type="PANTHER" id="PTHR43080">
    <property type="entry name" value="CBS DOMAIN-CONTAINING PROTEIN CBSX3, MITOCHONDRIAL"/>
    <property type="match status" value="1"/>
</dbReference>
<feature type="non-terminal residue" evidence="3">
    <location>
        <position position="1"/>
    </location>
</feature>
<evidence type="ECO:0000256" key="1">
    <source>
        <dbReference type="ARBA" id="ARBA00023122"/>
    </source>
</evidence>
<dbReference type="AlphaFoldDB" id="X1V1D9"/>
<evidence type="ECO:0000259" key="2">
    <source>
        <dbReference type="PROSITE" id="PS51371"/>
    </source>
</evidence>
<dbReference type="SUPFAM" id="SSF54631">
    <property type="entry name" value="CBS-domain pair"/>
    <property type="match status" value="1"/>
</dbReference>
<accession>X1V1D9</accession>
<comment type="caution">
    <text evidence="3">The sequence shown here is derived from an EMBL/GenBank/DDBJ whole genome shotgun (WGS) entry which is preliminary data.</text>
</comment>
<reference evidence="3" key="1">
    <citation type="journal article" date="2014" name="Front. Microbiol.">
        <title>High frequency of phylogenetically diverse reductive dehalogenase-homologous genes in deep subseafloor sedimentary metagenomes.</title>
        <authorList>
            <person name="Kawai M."/>
            <person name="Futagami T."/>
            <person name="Toyoda A."/>
            <person name="Takaki Y."/>
            <person name="Nishi S."/>
            <person name="Hori S."/>
            <person name="Arai W."/>
            <person name="Tsubouchi T."/>
            <person name="Morono Y."/>
            <person name="Uchiyama I."/>
            <person name="Ito T."/>
            <person name="Fujiyama A."/>
            <person name="Inagaki F."/>
            <person name="Takami H."/>
        </authorList>
    </citation>
    <scope>NUCLEOTIDE SEQUENCE</scope>
    <source>
        <strain evidence="3">Expedition CK06-06</strain>
    </source>
</reference>
<dbReference type="SMART" id="SM00116">
    <property type="entry name" value="CBS"/>
    <property type="match status" value="2"/>
</dbReference>
<evidence type="ECO:0000313" key="3">
    <source>
        <dbReference type="EMBL" id="GAJ23499.1"/>
    </source>
</evidence>
<proteinExistence type="predicted"/>